<dbReference type="Proteomes" id="UP000321570">
    <property type="component" value="Unassembled WGS sequence"/>
</dbReference>
<reference evidence="2 3" key="1">
    <citation type="submission" date="2019-07" db="EMBL/GenBank/DDBJ databases">
        <authorList>
            <person name="Jastrzebski P J."/>
            <person name="Paukszto L."/>
            <person name="Jastrzebski P J."/>
        </authorList>
    </citation>
    <scope>NUCLEOTIDE SEQUENCE [LARGE SCALE GENOMIC DNA]</scope>
    <source>
        <strain evidence="2 3">WMS-il1</strain>
    </source>
</reference>
<accession>A0A564YA04</accession>
<organism evidence="2 3">
    <name type="scientific">Hymenolepis diminuta</name>
    <name type="common">Rat tapeworm</name>
    <dbReference type="NCBI Taxonomy" id="6216"/>
    <lineage>
        <taxon>Eukaryota</taxon>
        <taxon>Metazoa</taxon>
        <taxon>Spiralia</taxon>
        <taxon>Lophotrochozoa</taxon>
        <taxon>Platyhelminthes</taxon>
        <taxon>Cestoda</taxon>
        <taxon>Eucestoda</taxon>
        <taxon>Cyclophyllidea</taxon>
        <taxon>Hymenolepididae</taxon>
        <taxon>Hymenolepis</taxon>
    </lineage>
</organism>
<evidence type="ECO:0000313" key="3">
    <source>
        <dbReference type="Proteomes" id="UP000321570"/>
    </source>
</evidence>
<name>A0A564YA04_HYMDI</name>
<feature type="compositionally biased region" description="Basic and acidic residues" evidence="1">
    <location>
        <begin position="12"/>
        <end position="26"/>
    </location>
</feature>
<proteinExistence type="predicted"/>
<feature type="region of interest" description="Disordered" evidence="1">
    <location>
        <begin position="1"/>
        <end position="26"/>
    </location>
</feature>
<protein>
    <submittedName>
        <fullName evidence="2">Uncharacterized protein</fullName>
    </submittedName>
</protein>
<sequence>DKLLDDFQNQEAESRTNVEKDNFKNPDTDCEYACLIGLSPTVSKPFCDPVSSHSPITKEINYLDKAAMNICTVPKDPESKSPSGILDSVDRLVLSSTPVYNKDEAHIQLDTHSLYETHNEEPLSQPTPVDRSVEELRISSTALETKSDVQCNILPVGE</sequence>
<dbReference type="AlphaFoldDB" id="A0A564YA04"/>
<feature type="non-terminal residue" evidence="2">
    <location>
        <position position="158"/>
    </location>
</feature>
<gene>
    <name evidence="2" type="ORF">WMSIL1_LOCUS3734</name>
</gene>
<evidence type="ECO:0000313" key="2">
    <source>
        <dbReference type="EMBL" id="VUZ43393.1"/>
    </source>
</evidence>
<keyword evidence="3" id="KW-1185">Reference proteome</keyword>
<evidence type="ECO:0000256" key="1">
    <source>
        <dbReference type="SAM" id="MobiDB-lite"/>
    </source>
</evidence>
<dbReference type="EMBL" id="CABIJS010000111">
    <property type="protein sequence ID" value="VUZ43393.1"/>
    <property type="molecule type" value="Genomic_DNA"/>
</dbReference>
<feature type="non-terminal residue" evidence="2">
    <location>
        <position position="1"/>
    </location>
</feature>